<accession>A0A0A9HK83</accession>
<organism evidence="1">
    <name type="scientific">Arundo donax</name>
    <name type="common">Giant reed</name>
    <name type="synonym">Donax arundinaceus</name>
    <dbReference type="NCBI Taxonomy" id="35708"/>
    <lineage>
        <taxon>Eukaryota</taxon>
        <taxon>Viridiplantae</taxon>
        <taxon>Streptophyta</taxon>
        <taxon>Embryophyta</taxon>
        <taxon>Tracheophyta</taxon>
        <taxon>Spermatophyta</taxon>
        <taxon>Magnoliopsida</taxon>
        <taxon>Liliopsida</taxon>
        <taxon>Poales</taxon>
        <taxon>Poaceae</taxon>
        <taxon>PACMAD clade</taxon>
        <taxon>Arundinoideae</taxon>
        <taxon>Arundineae</taxon>
        <taxon>Arundo</taxon>
    </lineage>
</organism>
<dbReference type="AlphaFoldDB" id="A0A0A9HK83"/>
<evidence type="ECO:0000313" key="1">
    <source>
        <dbReference type="EMBL" id="JAE35276.1"/>
    </source>
</evidence>
<reference evidence="1" key="1">
    <citation type="submission" date="2014-09" db="EMBL/GenBank/DDBJ databases">
        <authorList>
            <person name="Magalhaes I.L.F."/>
            <person name="Oliveira U."/>
            <person name="Santos F.R."/>
            <person name="Vidigal T.H.D.A."/>
            <person name="Brescovit A.D."/>
            <person name="Santos A.J."/>
        </authorList>
    </citation>
    <scope>NUCLEOTIDE SEQUENCE</scope>
    <source>
        <tissue evidence="1">Shoot tissue taken approximately 20 cm above the soil surface</tissue>
    </source>
</reference>
<dbReference type="EMBL" id="GBRH01162620">
    <property type="protein sequence ID" value="JAE35276.1"/>
    <property type="molecule type" value="Transcribed_RNA"/>
</dbReference>
<sequence length="27" mass="3199">MPFLLVTIWMFHTCNDCNLLRSFISVP</sequence>
<proteinExistence type="predicted"/>
<reference evidence="1" key="2">
    <citation type="journal article" date="2015" name="Data Brief">
        <title>Shoot transcriptome of the giant reed, Arundo donax.</title>
        <authorList>
            <person name="Barrero R.A."/>
            <person name="Guerrero F.D."/>
            <person name="Moolhuijzen P."/>
            <person name="Goolsby J.A."/>
            <person name="Tidwell J."/>
            <person name="Bellgard S.E."/>
            <person name="Bellgard M.I."/>
        </authorList>
    </citation>
    <scope>NUCLEOTIDE SEQUENCE</scope>
    <source>
        <tissue evidence="1">Shoot tissue taken approximately 20 cm above the soil surface</tissue>
    </source>
</reference>
<name>A0A0A9HK83_ARUDO</name>
<protein>
    <submittedName>
        <fullName evidence="1">Uncharacterized protein</fullName>
    </submittedName>
</protein>